<comment type="similarity">
    <text evidence="2 5">Belongs to the RecX family.</text>
</comment>
<feature type="domain" description="RecX first three-helical" evidence="7">
    <location>
        <begin position="9"/>
        <end position="48"/>
    </location>
</feature>
<sequence>MKKQNNKTALVYAVDLLAVRPYSEKQLVDKLKRRGYDEAEIATAMEKLLNRRYIDDNDLCQRQYTAYINEQKRSIKAILYKLKEKGFSSADIENAQIKCDIDTDNYEYRTCMKLLAAHFRRTADRQKCQAYLYRKGFNFSAIRNAVDDFLNEI</sequence>
<organism evidence="8 9">
    <name type="scientific">Megamonas hypermegale</name>
    <dbReference type="NCBI Taxonomy" id="158847"/>
    <lineage>
        <taxon>Bacteria</taxon>
        <taxon>Bacillati</taxon>
        <taxon>Bacillota</taxon>
        <taxon>Negativicutes</taxon>
        <taxon>Selenomonadales</taxon>
        <taxon>Selenomonadaceae</taxon>
        <taxon>Megamonas</taxon>
    </lineage>
</organism>
<evidence type="ECO:0000256" key="4">
    <source>
        <dbReference type="ARBA" id="ARBA00022490"/>
    </source>
</evidence>
<comment type="function">
    <text evidence="5">Modulates RecA activity.</text>
</comment>
<dbReference type="Gene3D" id="1.10.10.10">
    <property type="entry name" value="Winged helix-like DNA-binding domain superfamily/Winged helix DNA-binding domain"/>
    <property type="match status" value="1"/>
</dbReference>
<name>A0A239TMX2_9FIRM</name>
<dbReference type="RefSeq" id="WP_027890278.1">
    <property type="nucleotide sequence ID" value="NZ_LT906446.1"/>
</dbReference>
<dbReference type="InterPro" id="IPR053926">
    <property type="entry name" value="RecX_HTH_1st"/>
</dbReference>
<dbReference type="PANTHER" id="PTHR33602:SF1">
    <property type="entry name" value="REGULATORY PROTEIN RECX FAMILY PROTEIN"/>
    <property type="match status" value="1"/>
</dbReference>
<dbReference type="InterPro" id="IPR053925">
    <property type="entry name" value="RecX_HTH_3rd"/>
</dbReference>
<accession>A0A239TMX2</accession>
<dbReference type="EMBL" id="LT906446">
    <property type="protein sequence ID" value="SNU98912.1"/>
    <property type="molecule type" value="Genomic_DNA"/>
</dbReference>
<dbReference type="AlphaFoldDB" id="A0A239TMX2"/>
<dbReference type="InterPro" id="IPR003783">
    <property type="entry name" value="Regulatory_RecX"/>
</dbReference>
<proteinExistence type="inferred from homology"/>
<evidence type="ECO:0000313" key="9">
    <source>
        <dbReference type="Proteomes" id="UP000215383"/>
    </source>
</evidence>
<dbReference type="Pfam" id="PF21981">
    <property type="entry name" value="RecX_HTH3"/>
    <property type="match status" value="1"/>
</dbReference>
<evidence type="ECO:0000256" key="2">
    <source>
        <dbReference type="ARBA" id="ARBA00009695"/>
    </source>
</evidence>
<reference evidence="8 9" key="1">
    <citation type="submission" date="2017-06" db="EMBL/GenBank/DDBJ databases">
        <authorList>
            <consortium name="Pathogen Informatics"/>
        </authorList>
    </citation>
    <scope>NUCLEOTIDE SEQUENCE [LARGE SCALE GENOMIC DNA]</scope>
    <source>
        <strain evidence="8 9">NCTC10570</strain>
    </source>
</reference>
<keyword evidence="9" id="KW-1185">Reference proteome</keyword>
<evidence type="ECO:0000259" key="7">
    <source>
        <dbReference type="Pfam" id="PF21982"/>
    </source>
</evidence>
<evidence type="ECO:0000313" key="8">
    <source>
        <dbReference type="EMBL" id="SNU98912.1"/>
    </source>
</evidence>
<protein>
    <recommendedName>
        <fullName evidence="3 5">Regulatory protein RecX</fullName>
    </recommendedName>
</protein>
<dbReference type="Pfam" id="PF21982">
    <property type="entry name" value="RecX_HTH1"/>
    <property type="match status" value="1"/>
</dbReference>
<dbReference type="InterPro" id="IPR036388">
    <property type="entry name" value="WH-like_DNA-bd_sf"/>
</dbReference>
<dbReference type="GO" id="GO:0006282">
    <property type="term" value="P:regulation of DNA repair"/>
    <property type="evidence" value="ECO:0007669"/>
    <property type="project" value="UniProtKB-UniRule"/>
</dbReference>
<feature type="domain" description="RecX third three-helical" evidence="6">
    <location>
        <begin position="108"/>
        <end position="146"/>
    </location>
</feature>
<dbReference type="HAMAP" id="MF_01114">
    <property type="entry name" value="RecX"/>
    <property type="match status" value="1"/>
</dbReference>
<dbReference type="PANTHER" id="PTHR33602">
    <property type="entry name" value="REGULATORY PROTEIN RECX FAMILY PROTEIN"/>
    <property type="match status" value="1"/>
</dbReference>
<dbReference type="GO" id="GO:0005737">
    <property type="term" value="C:cytoplasm"/>
    <property type="evidence" value="ECO:0007669"/>
    <property type="project" value="UniProtKB-SubCell"/>
</dbReference>
<keyword evidence="4 5" id="KW-0963">Cytoplasm</keyword>
<evidence type="ECO:0000256" key="5">
    <source>
        <dbReference type="HAMAP-Rule" id="MF_01114"/>
    </source>
</evidence>
<evidence type="ECO:0000256" key="1">
    <source>
        <dbReference type="ARBA" id="ARBA00004496"/>
    </source>
</evidence>
<dbReference type="Proteomes" id="UP000215383">
    <property type="component" value="Chromosome 1"/>
</dbReference>
<evidence type="ECO:0000259" key="6">
    <source>
        <dbReference type="Pfam" id="PF21981"/>
    </source>
</evidence>
<dbReference type="GeneID" id="78507026"/>
<dbReference type="eggNOG" id="COG2137">
    <property type="taxonomic scope" value="Bacteria"/>
</dbReference>
<gene>
    <name evidence="5" type="primary">recX</name>
    <name evidence="8" type="ORF">SAMEA4364220_01013</name>
</gene>
<comment type="subcellular location">
    <subcellularLocation>
        <location evidence="1 5">Cytoplasm</location>
    </subcellularLocation>
</comment>
<evidence type="ECO:0000256" key="3">
    <source>
        <dbReference type="ARBA" id="ARBA00018111"/>
    </source>
</evidence>